<name>A0ACC0DBV0_9PEZI</name>
<evidence type="ECO:0000313" key="2">
    <source>
        <dbReference type="Proteomes" id="UP001497680"/>
    </source>
</evidence>
<accession>A0ACC0DBV0</accession>
<dbReference type="EMBL" id="MU394292">
    <property type="protein sequence ID" value="KAI6090241.1"/>
    <property type="molecule type" value="Genomic_DNA"/>
</dbReference>
<comment type="caution">
    <text evidence="1">The sequence shown here is derived from an EMBL/GenBank/DDBJ whole genome shotgun (WGS) entry which is preliminary data.</text>
</comment>
<sequence length="202" mass="22737">MPTDSASASLTYEKLATSARKEHQDTDSDYPDDDDTVSDVDTIHGDSQWSLGRSAQSQITDFNDYVDNNIPHLTFDGLASAREVIVQILLEDEKLCSLFKFALGDDFAGKKALEAELNRLLSNYARQLLRIAQGSRYAANFIGQNSRRISESIHRKFDPASMTHGKGLETSREIREAIVEKYLQQLPDNLKETCHIPFPRLT</sequence>
<gene>
    <name evidence="1" type="ORF">F4821DRAFT_229992</name>
</gene>
<organism evidence="1 2">
    <name type="scientific">Hypoxylon rubiginosum</name>
    <dbReference type="NCBI Taxonomy" id="110542"/>
    <lineage>
        <taxon>Eukaryota</taxon>
        <taxon>Fungi</taxon>
        <taxon>Dikarya</taxon>
        <taxon>Ascomycota</taxon>
        <taxon>Pezizomycotina</taxon>
        <taxon>Sordariomycetes</taxon>
        <taxon>Xylariomycetidae</taxon>
        <taxon>Xylariales</taxon>
        <taxon>Hypoxylaceae</taxon>
        <taxon>Hypoxylon</taxon>
    </lineage>
</organism>
<dbReference type="Proteomes" id="UP001497680">
    <property type="component" value="Unassembled WGS sequence"/>
</dbReference>
<protein>
    <submittedName>
        <fullName evidence="1">Uncharacterized protein</fullName>
    </submittedName>
</protein>
<keyword evidence="2" id="KW-1185">Reference proteome</keyword>
<proteinExistence type="predicted"/>
<evidence type="ECO:0000313" key="1">
    <source>
        <dbReference type="EMBL" id="KAI6090241.1"/>
    </source>
</evidence>
<reference evidence="1 2" key="1">
    <citation type="journal article" date="2022" name="New Phytol.">
        <title>Ecological generalism drives hyperdiversity of secondary metabolite gene clusters in xylarialean endophytes.</title>
        <authorList>
            <person name="Franco M.E.E."/>
            <person name="Wisecaver J.H."/>
            <person name="Arnold A.E."/>
            <person name="Ju Y.M."/>
            <person name="Slot J.C."/>
            <person name="Ahrendt S."/>
            <person name="Moore L.P."/>
            <person name="Eastman K.E."/>
            <person name="Scott K."/>
            <person name="Konkel Z."/>
            <person name="Mondo S.J."/>
            <person name="Kuo A."/>
            <person name="Hayes R.D."/>
            <person name="Haridas S."/>
            <person name="Andreopoulos B."/>
            <person name="Riley R."/>
            <person name="LaButti K."/>
            <person name="Pangilinan J."/>
            <person name="Lipzen A."/>
            <person name="Amirebrahimi M."/>
            <person name="Yan J."/>
            <person name="Adam C."/>
            <person name="Keymanesh K."/>
            <person name="Ng V."/>
            <person name="Louie K."/>
            <person name="Northen T."/>
            <person name="Drula E."/>
            <person name="Henrissat B."/>
            <person name="Hsieh H.M."/>
            <person name="Youens-Clark K."/>
            <person name="Lutzoni F."/>
            <person name="Miadlikowska J."/>
            <person name="Eastwood D.C."/>
            <person name="Hamelin R.C."/>
            <person name="Grigoriev I.V."/>
            <person name="U'Ren J.M."/>
        </authorList>
    </citation>
    <scope>NUCLEOTIDE SEQUENCE [LARGE SCALE GENOMIC DNA]</scope>
    <source>
        <strain evidence="1 2">ER1909</strain>
    </source>
</reference>